<evidence type="ECO:0000256" key="12">
    <source>
        <dbReference type="ARBA" id="ARBA00049486"/>
    </source>
</evidence>
<keyword evidence="10" id="KW-0198">Cysteine biosynthesis</keyword>
<proteinExistence type="inferred from homology"/>
<keyword evidence="7" id="KW-0028">Amino-acid biosynthesis</keyword>
<dbReference type="Pfam" id="PF00132">
    <property type="entry name" value="Hexapep"/>
    <property type="match status" value="1"/>
</dbReference>
<dbReference type="GO" id="GO:0009001">
    <property type="term" value="F:serine O-acetyltransferase activity"/>
    <property type="evidence" value="ECO:0007669"/>
    <property type="project" value="UniProtKB-EC"/>
</dbReference>
<dbReference type="InterPro" id="IPR045304">
    <property type="entry name" value="LbH_SAT"/>
</dbReference>
<comment type="similarity">
    <text evidence="3">Belongs to the transferase hexapeptide repeat family.</text>
</comment>
<keyword evidence="6" id="KW-0963">Cytoplasm</keyword>
<comment type="caution">
    <text evidence="13">The sequence shown here is derived from an EMBL/GenBank/DDBJ whole genome shotgun (WGS) entry which is preliminary data.</text>
</comment>
<dbReference type="FunFam" id="2.160.10.10:FF:000007">
    <property type="entry name" value="Serine acetyltransferase"/>
    <property type="match status" value="1"/>
</dbReference>
<dbReference type="FunFam" id="1.10.3130.10:FF:000003">
    <property type="entry name" value="Serine acetyltransferase"/>
    <property type="match status" value="1"/>
</dbReference>
<dbReference type="NCBIfam" id="TIGR01172">
    <property type="entry name" value="cysE"/>
    <property type="match status" value="1"/>
</dbReference>
<dbReference type="Gene3D" id="2.160.10.10">
    <property type="entry name" value="Hexapeptide repeat proteins"/>
    <property type="match status" value="1"/>
</dbReference>
<accession>A0A323UXS6</accession>
<dbReference type="NCBIfam" id="NF041874">
    <property type="entry name" value="EPS_EpsC"/>
    <property type="match status" value="1"/>
</dbReference>
<dbReference type="RefSeq" id="WP_110523385.1">
    <property type="nucleotide sequence ID" value="NZ_QKOE01000003.1"/>
</dbReference>
<dbReference type="PROSITE" id="PS00101">
    <property type="entry name" value="HEXAPEP_TRANSFERASES"/>
    <property type="match status" value="1"/>
</dbReference>
<keyword evidence="8 13" id="KW-0808">Transferase</keyword>
<dbReference type="InterPro" id="IPR001451">
    <property type="entry name" value="Hexapep"/>
</dbReference>
<dbReference type="PANTHER" id="PTHR42811">
    <property type="entry name" value="SERINE ACETYLTRANSFERASE"/>
    <property type="match status" value="1"/>
</dbReference>
<name>A0A323UXS6_9RHOO</name>
<evidence type="ECO:0000256" key="8">
    <source>
        <dbReference type="ARBA" id="ARBA00022679"/>
    </source>
</evidence>
<evidence type="ECO:0000256" key="4">
    <source>
        <dbReference type="ARBA" id="ARBA00013266"/>
    </source>
</evidence>
<dbReference type="EMBL" id="QKOE01000003">
    <property type="protein sequence ID" value="PZA17369.1"/>
    <property type="molecule type" value="Genomic_DNA"/>
</dbReference>
<evidence type="ECO:0000313" key="13">
    <source>
        <dbReference type="EMBL" id="PZA17369.1"/>
    </source>
</evidence>
<dbReference type="InterPro" id="IPR053376">
    <property type="entry name" value="Serine_acetyltransferase"/>
</dbReference>
<comment type="subcellular location">
    <subcellularLocation>
        <location evidence="1">Cytoplasm</location>
    </subcellularLocation>
</comment>
<evidence type="ECO:0000256" key="9">
    <source>
        <dbReference type="ARBA" id="ARBA00022737"/>
    </source>
</evidence>
<dbReference type="InterPro" id="IPR011004">
    <property type="entry name" value="Trimer_LpxA-like_sf"/>
</dbReference>
<gene>
    <name evidence="13" type="primary">cysE</name>
    <name evidence="13" type="ORF">DNK49_05765</name>
</gene>
<reference evidence="13 14" key="1">
    <citation type="submission" date="2018-06" db="EMBL/GenBank/DDBJ databases">
        <title>Azoarcus communis strain SWub3 genome.</title>
        <authorList>
            <person name="Zorraquino Salvo V."/>
            <person name="Toubiana D."/>
            <person name="Blumwald E."/>
        </authorList>
    </citation>
    <scope>NUCLEOTIDE SEQUENCE [LARGE SCALE GENOMIC DNA]</scope>
    <source>
        <strain evidence="13 14">SWub3</strain>
    </source>
</reference>
<evidence type="ECO:0000256" key="1">
    <source>
        <dbReference type="ARBA" id="ARBA00004496"/>
    </source>
</evidence>
<dbReference type="InterPro" id="IPR005881">
    <property type="entry name" value="Ser_O-AcTrfase"/>
</dbReference>
<evidence type="ECO:0000313" key="14">
    <source>
        <dbReference type="Proteomes" id="UP000248259"/>
    </source>
</evidence>
<evidence type="ECO:0000256" key="7">
    <source>
        <dbReference type="ARBA" id="ARBA00022605"/>
    </source>
</evidence>
<evidence type="ECO:0000256" key="11">
    <source>
        <dbReference type="ARBA" id="ARBA00023315"/>
    </source>
</evidence>
<dbReference type="OrthoDB" id="9801456at2"/>
<evidence type="ECO:0000256" key="10">
    <source>
        <dbReference type="ARBA" id="ARBA00023192"/>
    </source>
</evidence>
<keyword evidence="14" id="KW-1185">Reference proteome</keyword>
<dbReference type="SUPFAM" id="SSF51161">
    <property type="entry name" value="Trimeric LpxA-like enzymes"/>
    <property type="match status" value="1"/>
</dbReference>
<dbReference type="EC" id="2.3.1.30" evidence="4"/>
<evidence type="ECO:0000256" key="5">
    <source>
        <dbReference type="ARBA" id="ARBA00018522"/>
    </source>
</evidence>
<dbReference type="InterPro" id="IPR018357">
    <property type="entry name" value="Hexapep_transf_CS"/>
</dbReference>
<keyword evidence="9" id="KW-0677">Repeat</keyword>
<dbReference type="GO" id="GO:0005737">
    <property type="term" value="C:cytoplasm"/>
    <property type="evidence" value="ECO:0007669"/>
    <property type="project" value="UniProtKB-SubCell"/>
</dbReference>
<protein>
    <recommendedName>
        <fullName evidence="5">Serine acetyltransferase</fullName>
        <ecNumber evidence="4">2.3.1.30</ecNumber>
    </recommendedName>
</protein>
<organism evidence="13 14">
    <name type="scientific">Parazoarcus communis SWub3 = DSM 12120</name>
    <dbReference type="NCBI Taxonomy" id="1121029"/>
    <lineage>
        <taxon>Bacteria</taxon>
        <taxon>Pseudomonadati</taxon>
        <taxon>Pseudomonadota</taxon>
        <taxon>Betaproteobacteria</taxon>
        <taxon>Rhodocyclales</taxon>
        <taxon>Zoogloeaceae</taxon>
        <taxon>Parazoarcus</taxon>
    </lineage>
</organism>
<comment type="catalytic activity">
    <reaction evidence="12">
        <text>L-serine + acetyl-CoA = O-acetyl-L-serine + CoA</text>
        <dbReference type="Rhea" id="RHEA:24560"/>
        <dbReference type="ChEBI" id="CHEBI:33384"/>
        <dbReference type="ChEBI" id="CHEBI:57287"/>
        <dbReference type="ChEBI" id="CHEBI:57288"/>
        <dbReference type="ChEBI" id="CHEBI:58340"/>
        <dbReference type="EC" id="2.3.1.30"/>
    </reaction>
</comment>
<dbReference type="Proteomes" id="UP000248259">
    <property type="component" value="Unassembled WGS sequence"/>
</dbReference>
<dbReference type="GO" id="GO:0006535">
    <property type="term" value="P:cysteine biosynthetic process from serine"/>
    <property type="evidence" value="ECO:0007669"/>
    <property type="project" value="InterPro"/>
</dbReference>
<evidence type="ECO:0000256" key="2">
    <source>
        <dbReference type="ARBA" id="ARBA00004876"/>
    </source>
</evidence>
<dbReference type="Gene3D" id="1.10.3130.10">
    <property type="entry name" value="serine acetyltransferase, domain 1"/>
    <property type="match status" value="1"/>
</dbReference>
<comment type="pathway">
    <text evidence="2">Amino-acid biosynthesis; L-cysteine biosynthesis; L-cysteine from L-serine: step 1/2.</text>
</comment>
<dbReference type="CDD" id="cd03354">
    <property type="entry name" value="LbH_SAT"/>
    <property type="match status" value="1"/>
</dbReference>
<evidence type="ECO:0000256" key="6">
    <source>
        <dbReference type="ARBA" id="ARBA00022490"/>
    </source>
</evidence>
<evidence type="ECO:0000256" key="3">
    <source>
        <dbReference type="ARBA" id="ARBA00007274"/>
    </source>
</evidence>
<dbReference type="InterPro" id="IPR042122">
    <property type="entry name" value="Ser_AcTrfase_N_sf"/>
</dbReference>
<dbReference type="AlphaFoldDB" id="A0A323UXS6"/>
<sequence length="285" mass="30764">MAHDTATMTATLDAPAPGLFRQLREDVVCVFARDPAARSTWEVLTTYPGVHALIAYRIAHMLWLRRWRYPARLVSFLARVWTNVDIHPGARIGKRFFIDHGAGVVIGETAEIGDDVTLYHGVTLGGTTWNPGKRHPTLGDHVVVGAGAKILGAITIGSRVRVGANSVVVKNVPDDRTVVGIPAKIVRRESPILDATDDLNLDHHLMPDPVGHTLNCLLDRIKTLESELASVRSPAVESAVPPSKGTAYRTIPVMAATAVDCLANTEAACPECACQPENEPVTEAR</sequence>
<keyword evidence="11" id="KW-0012">Acyltransferase</keyword>